<feature type="transmembrane region" description="Helical" evidence="7">
    <location>
        <begin position="48"/>
        <end position="74"/>
    </location>
</feature>
<dbReference type="PANTHER" id="PTHR30250:SF11">
    <property type="entry name" value="O-ANTIGEN TRANSPORTER-RELATED"/>
    <property type="match status" value="1"/>
</dbReference>
<keyword evidence="3 7" id="KW-0812">Transmembrane</keyword>
<feature type="transmembrane region" description="Helical" evidence="7">
    <location>
        <begin position="86"/>
        <end position="109"/>
    </location>
</feature>
<proteinExistence type="predicted"/>
<protein>
    <recommendedName>
        <fullName evidence="6">Putative O-antigen transporter</fullName>
    </recommendedName>
</protein>
<evidence type="ECO:0000256" key="2">
    <source>
        <dbReference type="ARBA" id="ARBA00022475"/>
    </source>
</evidence>
<keyword evidence="2" id="KW-1003">Cell membrane</keyword>
<accession>A0A5A4U9I0</accession>
<dbReference type="InterPro" id="IPR050833">
    <property type="entry name" value="Poly_Biosynth_Transport"/>
</dbReference>
<organism evidence="8">
    <name type="scientific">Escherichia albertii</name>
    <dbReference type="NCBI Taxonomy" id="208962"/>
    <lineage>
        <taxon>Bacteria</taxon>
        <taxon>Pseudomonadati</taxon>
        <taxon>Pseudomonadota</taxon>
        <taxon>Gammaproteobacteria</taxon>
        <taxon>Enterobacterales</taxon>
        <taxon>Enterobacteriaceae</taxon>
        <taxon>Escherichia</taxon>
    </lineage>
</organism>
<feature type="transmembrane region" description="Helical" evidence="7">
    <location>
        <begin position="326"/>
        <end position="345"/>
    </location>
</feature>
<evidence type="ECO:0000256" key="3">
    <source>
        <dbReference type="ARBA" id="ARBA00022692"/>
    </source>
</evidence>
<name>A0A5A4U9I0_ESCAL</name>
<evidence type="ECO:0000256" key="6">
    <source>
        <dbReference type="ARBA" id="ARBA00049738"/>
    </source>
</evidence>
<evidence type="ECO:0000256" key="4">
    <source>
        <dbReference type="ARBA" id="ARBA00022989"/>
    </source>
</evidence>
<feature type="transmembrane region" description="Helical" evidence="7">
    <location>
        <begin position="148"/>
        <end position="167"/>
    </location>
</feature>
<feature type="transmembrane region" description="Helical" evidence="7">
    <location>
        <begin position="286"/>
        <end position="306"/>
    </location>
</feature>
<feature type="transmembrane region" description="Helical" evidence="7">
    <location>
        <begin position="383"/>
        <end position="405"/>
    </location>
</feature>
<gene>
    <name evidence="8" type="primary">wzx</name>
</gene>
<dbReference type="PANTHER" id="PTHR30250">
    <property type="entry name" value="PST FAMILY PREDICTED COLANIC ACID TRANSPORTER"/>
    <property type="match status" value="1"/>
</dbReference>
<feature type="transmembrane region" description="Helical" evidence="7">
    <location>
        <begin position="15"/>
        <end position="36"/>
    </location>
</feature>
<evidence type="ECO:0000256" key="1">
    <source>
        <dbReference type="ARBA" id="ARBA00004651"/>
    </source>
</evidence>
<sequence length="411" mass="46891">MFRKMISHRVFKNSFALFIMQLFSYVSPLLVLPYLARLMSVENFGMLMMLYSLLAVCLVVTDFGFNLSGTYYISRNYKDKKKINEFLTSAFCIKALLSAVSVICFWFFLKGEFQSLDGYSVLLIAITMFVQSFQPIWFFQGIEKMRHITLYTALSKLIYLLLVYFFVTSDSIVKVLLCYCISQAVGTIFSICFILKMEYSFSRTTYKNIISVFRQSIPFFVSRVAVVIYTSANTLFLGKYGGMVQAASYSSCEKIYFAGQGLLNPLSQAFFPYLSKNKDEKFYIKFVILSVCILSVVCVAASFFVYDVLNVFYGKKYNDSVGVLNTFLITTVIAYASVSFGYPMFTLIDKIGYVNHTVVIGALIHIIGLFILAKENIFTAQNIAYLVLIVETAVLITRIVMYAYLKIKRTQ</sequence>
<dbReference type="Pfam" id="PF01943">
    <property type="entry name" value="Polysacc_synt"/>
    <property type="match status" value="1"/>
</dbReference>
<feature type="transmembrane region" description="Helical" evidence="7">
    <location>
        <begin position="352"/>
        <end position="371"/>
    </location>
</feature>
<evidence type="ECO:0000256" key="5">
    <source>
        <dbReference type="ARBA" id="ARBA00023136"/>
    </source>
</evidence>
<comment type="subcellular location">
    <subcellularLocation>
        <location evidence="1">Cell membrane</location>
        <topology evidence="1">Multi-pass membrane protein</topology>
    </subcellularLocation>
</comment>
<evidence type="ECO:0000256" key="7">
    <source>
        <dbReference type="SAM" id="Phobius"/>
    </source>
</evidence>
<keyword evidence="5 7" id="KW-0472">Membrane</keyword>
<dbReference type="InterPro" id="IPR002797">
    <property type="entry name" value="Polysacc_synth"/>
</dbReference>
<feature type="transmembrane region" description="Helical" evidence="7">
    <location>
        <begin position="173"/>
        <end position="195"/>
    </location>
</feature>
<dbReference type="EMBL" id="LC494354">
    <property type="protein sequence ID" value="BBM63118.1"/>
    <property type="molecule type" value="Genomic_DNA"/>
</dbReference>
<dbReference type="RefSeq" id="WP_099587992.1">
    <property type="nucleotide sequence ID" value="NZ_CP024282.1"/>
</dbReference>
<dbReference type="AlphaFoldDB" id="A0A5A4U9I0"/>
<keyword evidence="4 7" id="KW-1133">Transmembrane helix</keyword>
<feature type="transmembrane region" description="Helical" evidence="7">
    <location>
        <begin position="121"/>
        <end position="139"/>
    </location>
</feature>
<dbReference type="GO" id="GO:0005886">
    <property type="term" value="C:plasma membrane"/>
    <property type="evidence" value="ECO:0007669"/>
    <property type="project" value="UniProtKB-SubCell"/>
</dbReference>
<evidence type="ECO:0000313" key="8">
    <source>
        <dbReference type="EMBL" id="BBM63118.1"/>
    </source>
</evidence>
<reference evidence="8" key="1">
    <citation type="submission" date="2019-07" db="EMBL/GenBank/DDBJ databases">
        <title>Overview of O-antigen diversity of Escherichia albertii, an emerging enteropathogen; genetic structure, serology, and development of O-genotyping method.</title>
        <authorList>
            <person name="Ooka T."/>
            <person name="Seto K."/>
            <person name="Ogura Y."/>
            <person name="Iguchi A."/>
            <person name="Imura N."/>
            <person name="Honda M."/>
            <person name="Etoh Y."/>
            <person name="Ikeda T."/>
            <person name="Sugitani W."/>
            <person name="Konno T."/>
            <person name="Kawano K."/>
            <person name="Kudo Y."/>
            <person name="Murakami K."/>
            <person name="Hayashi T."/>
            <person name="Nishi J."/>
        </authorList>
    </citation>
    <scope>NUCLEOTIDE SEQUENCE</scope>
    <source>
        <strain evidence="8">2014C-4356</strain>
    </source>
</reference>